<dbReference type="InterPro" id="IPR017871">
    <property type="entry name" value="ABC_transporter-like_CS"/>
</dbReference>
<keyword evidence="2" id="KW-0813">Transport</keyword>
<keyword evidence="4" id="KW-0067">ATP-binding</keyword>
<dbReference type="PANTHER" id="PTHR46743">
    <property type="entry name" value="TEICHOIC ACIDS EXPORT ATP-BINDING PROTEIN TAGH"/>
    <property type="match status" value="1"/>
</dbReference>
<evidence type="ECO:0000256" key="4">
    <source>
        <dbReference type="ARBA" id="ARBA00022840"/>
    </source>
</evidence>
<evidence type="ECO:0000256" key="1">
    <source>
        <dbReference type="ARBA" id="ARBA00005417"/>
    </source>
</evidence>
<evidence type="ECO:0000256" key="3">
    <source>
        <dbReference type="ARBA" id="ARBA00022741"/>
    </source>
</evidence>
<dbReference type="InterPro" id="IPR050683">
    <property type="entry name" value="Bact_Polysacc_Export_ATP-bd"/>
</dbReference>
<feature type="non-terminal residue" evidence="6">
    <location>
        <position position="262"/>
    </location>
</feature>
<evidence type="ECO:0000256" key="2">
    <source>
        <dbReference type="ARBA" id="ARBA00022448"/>
    </source>
</evidence>
<dbReference type="PANTHER" id="PTHR46743:SF2">
    <property type="entry name" value="TEICHOIC ACIDS EXPORT ATP-BINDING PROTEIN TAGH"/>
    <property type="match status" value="1"/>
</dbReference>
<evidence type="ECO:0000313" key="6">
    <source>
        <dbReference type="EMBL" id="GAI09374.1"/>
    </source>
</evidence>
<dbReference type="AlphaFoldDB" id="X1MSJ9"/>
<dbReference type="InterPro" id="IPR027417">
    <property type="entry name" value="P-loop_NTPase"/>
</dbReference>
<evidence type="ECO:0000259" key="5">
    <source>
        <dbReference type="PROSITE" id="PS50893"/>
    </source>
</evidence>
<dbReference type="SUPFAM" id="SSF52540">
    <property type="entry name" value="P-loop containing nucleoside triphosphate hydrolases"/>
    <property type="match status" value="1"/>
</dbReference>
<dbReference type="InterPro" id="IPR003439">
    <property type="entry name" value="ABC_transporter-like_ATP-bd"/>
</dbReference>
<dbReference type="GO" id="GO:0140359">
    <property type="term" value="F:ABC-type transporter activity"/>
    <property type="evidence" value="ECO:0007669"/>
    <property type="project" value="InterPro"/>
</dbReference>
<dbReference type="Gene3D" id="3.40.50.300">
    <property type="entry name" value="P-loop containing nucleotide triphosphate hydrolases"/>
    <property type="match status" value="1"/>
</dbReference>
<dbReference type="InterPro" id="IPR015860">
    <property type="entry name" value="ABC_transpr_TagH-like"/>
</dbReference>
<gene>
    <name evidence="6" type="ORF">S06H3_19843</name>
</gene>
<dbReference type="CDD" id="cd03220">
    <property type="entry name" value="ABC_KpsT_Wzt"/>
    <property type="match status" value="1"/>
</dbReference>
<proteinExistence type="inferred from homology"/>
<accession>X1MSJ9</accession>
<dbReference type="PROSITE" id="PS00211">
    <property type="entry name" value="ABC_TRANSPORTER_1"/>
    <property type="match status" value="1"/>
</dbReference>
<feature type="domain" description="ABC transporter" evidence="5">
    <location>
        <begin position="1"/>
        <end position="213"/>
    </location>
</feature>
<dbReference type="Pfam" id="PF00005">
    <property type="entry name" value="ABC_tran"/>
    <property type="match status" value="1"/>
</dbReference>
<dbReference type="GO" id="GO:0016887">
    <property type="term" value="F:ATP hydrolysis activity"/>
    <property type="evidence" value="ECO:0007669"/>
    <property type="project" value="InterPro"/>
</dbReference>
<name>X1MSJ9_9ZZZZ</name>
<dbReference type="InterPro" id="IPR003593">
    <property type="entry name" value="AAA+_ATPase"/>
</dbReference>
<comment type="similarity">
    <text evidence="1">Belongs to the ABC transporter superfamily.</text>
</comment>
<dbReference type="PROSITE" id="PS50893">
    <property type="entry name" value="ABC_TRANSPORTER_2"/>
    <property type="match status" value="1"/>
</dbReference>
<organism evidence="6">
    <name type="scientific">marine sediment metagenome</name>
    <dbReference type="NCBI Taxonomy" id="412755"/>
    <lineage>
        <taxon>unclassified sequences</taxon>
        <taxon>metagenomes</taxon>
        <taxon>ecological metagenomes</taxon>
    </lineage>
</organism>
<keyword evidence="3" id="KW-0547">Nucleotide-binding</keyword>
<dbReference type="GO" id="GO:0005524">
    <property type="term" value="F:ATP binding"/>
    <property type="evidence" value="ECO:0007669"/>
    <property type="project" value="UniProtKB-KW"/>
</dbReference>
<dbReference type="GO" id="GO:0016020">
    <property type="term" value="C:membrane"/>
    <property type="evidence" value="ECO:0007669"/>
    <property type="project" value="InterPro"/>
</dbReference>
<reference evidence="6" key="1">
    <citation type="journal article" date="2014" name="Front. Microbiol.">
        <title>High frequency of phylogenetically diverse reductive dehalogenase-homologous genes in deep subseafloor sedimentary metagenomes.</title>
        <authorList>
            <person name="Kawai M."/>
            <person name="Futagami T."/>
            <person name="Toyoda A."/>
            <person name="Takaki Y."/>
            <person name="Nishi S."/>
            <person name="Hori S."/>
            <person name="Arai W."/>
            <person name="Tsubouchi T."/>
            <person name="Morono Y."/>
            <person name="Uchiyama I."/>
            <person name="Ito T."/>
            <person name="Fujiyama A."/>
            <person name="Inagaki F."/>
            <person name="Takami H."/>
        </authorList>
    </citation>
    <scope>NUCLEOTIDE SEQUENCE</scope>
    <source>
        <strain evidence="6">Expedition CK06-06</strain>
    </source>
</reference>
<dbReference type="EMBL" id="BARV01010208">
    <property type="protein sequence ID" value="GAI09374.1"/>
    <property type="molecule type" value="Genomic_DNA"/>
</dbReference>
<dbReference type="SMART" id="SM00382">
    <property type="entry name" value="AAA"/>
    <property type="match status" value="1"/>
</dbReference>
<comment type="caution">
    <text evidence="6">The sequence shown here is derived from an EMBL/GenBank/DDBJ whole genome shotgun (WGS) entry which is preliminary data.</text>
</comment>
<protein>
    <recommendedName>
        <fullName evidence="5">ABC transporter domain-containing protein</fullName>
    </recommendedName>
</protein>
<sequence>MRRKEFWAVDDVSFELKKGETLGLIGPNGAGKTTILKMLNGIILPDRGSIRMKGRVGALIQIGAGFHPQLTGRENIYINGSILGMSKREIDKKFDAIVEFADIGDFLDSPVKHYSSGMFVRLGFAVAVHCEPDILLVDEVLAVGDEGFQTKCFNKIGELKKNGTTAILVSHNMHIVSTFTQKVILLNNAKPKYFNYVADGVKGYTKLFISEKDLDIEKICTGNTSISFSGIQINKRSFRPGDAFTISMKYESLINYEDVDIC</sequence>